<dbReference type="AlphaFoldDB" id="A0A7S2LSC2"/>
<gene>
    <name evidence="2" type="ORF">SMAR0320_LOCUS15143</name>
</gene>
<sequence>MKQAPTSIPTRRRRRRCQSSVTTAAVTLALLLTVVAIDVLPSSQKYYFMVQASSPASLHKKARRLGSTAGGTSTTKTNGSSSNNNSLERVVIVQPTNLQSSNTNNNNNNNGDDNNINSVLLHQWQQEQHHPDDAPKMAQAMTDEDRAKFLFEVAKFGQTQEGGGDTKKAVSSEAMQASYNSGGTGEGEEEEDTSIATYQEWVTMQKALKMGSSSGVSGGSSPRINMNAHGYYLPQQHLASTAGGVVDSSSASSSLSTGGEEAPVMQQIIPEKQVILRPMSQLDDPSSSSSSSSPKKTLSVPALLGSTQNGDQEPEVYYYDAGGLVGTARQNTPELTLPDVVYTASGQKLKLSDVHDGGKAEVFLEMNPKTVLGKSLNELNSIQKSMSSGATSSFVSSSSLNTAGNAAQQSQDQMIVFLTVATMAIMVGMLSARRLRSRKFLEQCMTPDLEDDLDDVVRYDKKFDGSGVGSNNNGYTAAAGAASYAYTSGGSPGRHSEYEGSETSLPHFSDLYPTQSSSIMGSLSRRSGYGTNDNNGGMHWRGDMEKFDV</sequence>
<feature type="compositionally biased region" description="Low complexity" evidence="1">
    <location>
        <begin position="243"/>
        <end position="262"/>
    </location>
</feature>
<proteinExistence type="predicted"/>
<accession>A0A7S2LSC2</accession>
<dbReference type="EMBL" id="HBGZ01021047">
    <property type="protein sequence ID" value="CAD9614894.1"/>
    <property type="molecule type" value="Transcribed_RNA"/>
</dbReference>
<feature type="compositionally biased region" description="Basic and acidic residues" evidence="1">
    <location>
        <begin position="540"/>
        <end position="549"/>
    </location>
</feature>
<feature type="region of interest" description="Disordered" evidence="1">
    <location>
        <begin position="243"/>
        <end position="264"/>
    </location>
</feature>
<feature type="region of interest" description="Disordered" evidence="1">
    <location>
        <begin position="280"/>
        <end position="314"/>
    </location>
</feature>
<feature type="region of interest" description="Disordered" evidence="1">
    <location>
        <begin position="159"/>
        <end position="191"/>
    </location>
</feature>
<organism evidence="2">
    <name type="scientific">Skeletonema marinoi</name>
    <dbReference type="NCBI Taxonomy" id="267567"/>
    <lineage>
        <taxon>Eukaryota</taxon>
        <taxon>Sar</taxon>
        <taxon>Stramenopiles</taxon>
        <taxon>Ochrophyta</taxon>
        <taxon>Bacillariophyta</taxon>
        <taxon>Coscinodiscophyceae</taxon>
        <taxon>Thalassiosirophycidae</taxon>
        <taxon>Thalassiosirales</taxon>
        <taxon>Skeletonemataceae</taxon>
        <taxon>Skeletonema</taxon>
        <taxon>Skeletonema marinoi-dohrnii complex</taxon>
    </lineage>
</organism>
<evidence type="ECO:0000313" key="2">
    <source>
        <dbReference type="EMBL" id="CAD9614894.1"/>
    </source>
</evidence>
<reference evidence="2" key="1">
    <citation type="submission" date="2021-01" db="EMBL/GenBank/DDBJ databases">
        <authorList>
            <person name="Corre E."/>
            <person name="Pelletier E."/>
            <person name="Niang G."/>
            <person name="Scheremetjew M."/>
            <person name="Finn R."/>
            <person name="Kale V."/>
            <person name="Holt S."/>
            <person name="Cochrane G."/>
            <person name="Meng A."/>
            <person name="Brown T."/>
            <person name="Cohen L."/>
        </authorList>
    </citation>
    <scope>NUCLEOTIDE SEQUENCE</scope>
    <source>
        <strain evidence="2">SM1012Den-03</strain>
    </source>
</reference>
<name>A0A7S2LSC2_9STRA</name>
<protein>
    <submittedName>
        <fullName evidence="2">Uncharacterized protein</fullName>
    </submittedName>
</protein>
<evidence type="ECO:0000256" key="1">
    <source>
        <dbReference type="SAM" id="MobiDB-lite"/>
    </source>
</evidence>
<feature type="region of interest" description="Disordered" evidence="1">
    <location>
        <begin position="57"/>
        <end position="87"/>
    </location>
</feature>
<feature type="compositionally biased region" description="Low complexity" evidence="1">
    <location>
        <begin position="66"/>
        <end position="86"/>
    </location>
</feature>
<feature type="region of interest" description="Disordered" evidence="1">
    <location>
        <begin position="523"/>
        <end position="549"/>
    </location>
</feature>